<accession>A0ABS1C2X1</accession>
<feature type="transmembrane region" description="Helical" evidence="1">
    <location>
        <begin position="111"/>
        <end position="138"/>
    </location>
</feature>
<keyword evidence="1" id="KW-0812">Transmembrane</keyword>
<feature type="transmembrane region" description="Helical" evidence="1">
    <location>
        <begin position="86"/>
        <end position="105"/>
    </location>
</feature>
<keyword evidence="3" id="KW-1185">Reference proteome</keyword>
<evidence type="ECO:0000256" key="1">
    <source>
        <dbReference type="SAM" id="Phobius"/>
    </source>
</evidence>
<name>A0ABS1C2X1_9BACT</name>
<proteinExistence type="predicted"/>
<keyword evidence="1" id="KW-1133">Transmembrane helix</keyword>
<reference evidence="2 3" key="1">
    <citation type="submission" date="2020-12" db="EMBL/GenBank/DDBJ databases">
        <title>Bacterial novel species Adhaeribacter sp. BT258 isolated from soil.</title>
        <authorList>
            <person name="Jung H.-Y."/>
        </authorList>
    </citation>
    <scope>NUCLEOTIDE SEQUENCE [LARGE SCALE GENOMIC DNA]</scope>
    <source>
        <strain evidence="2 3">BT258</strain>
    </source>
</reference>
<comment type="caution">
    <text evidence="2">The sequence shown here is derived from an EMBL/GenBank/DDBJ whole genome shotgun (WGS) entry which is preliminary data.</text>
</comment>
<evidence type="ECO:0000313" key="3">
    <source>
        <dbReference type="Proteomes" id="UP000644147"/>
    </source>
</evidence>
<evidence type="ECO:0000313" key="2">
    <source>
        <dbReference type="EMBL" id="MBK0403712.1"/>
    </source>
</evidence>
<keyword evidence="1" id="KW-0472">Membrane</keyword>
<gene>
    <name evidence="2" type="ORF">I5M27_11995</name>
</gene>
<feature type="transmembrane region" description="Helical" evidence="1">
    <location>
        <begin position="44"/>
        <end position="65"/>
    </location>
</feature>
<dbReference type="RefSeq" id="WP_200506455.1">
    <property type="nucleotide sequence ID" value="NZ_JAEHFX010000005.1"/>
</dbReference>
<dbReference type="Proteomes" id="UP000644147">
    <property type="component" value="Unassembled WGS sequence"/>
</dbReference>
<organism evidence="2 3">
    <name type="scientific">Adhaeribacter terrigena</name>
    <dbReference type="NCBI Taxonomy" id="2793070"/>
    <lineage>
        <taxon>Bacteria</taxon>
        <taxon>Pseudomonadati</taxon>
        <taxon>Bacteroidota</taxon>
        <taxon>Cytophagia</taxon>
        <taxon>Cytophagales</taxon>
        <taxon>Hymenobacteraceae</taxon>
        <taxon>Adhaeribacter</taxon>
    </lineage>
</organism>
<feature type="transmembrane region" description="Helical" evidence="1">
    <location>
        <begin position="12"/>
        <end position="32"/>
    </location>
</feature>
<protein>
    <submittedName>
        <fullName evidence="2">Uncharacterized protein</fullName>
    </submittedName>
</protein>
<sequence>MSLRRKGILSSYLIGTPLGLITIFLFFSIPAMLTGEGLATMSLFAVYGKAVVGLIISFLIALGLAGYSAAVDLENQKTLLKSSFKFSLIVNSIIWSVFILLTILDNDGKNFWLYLIPPIIAFLVCTAITTFTIGLLICNSIKQKINNLN</sequence>
<dbReference type="EMBL" id="JAEHFX010000005">
    <property type="protein sequence ID" value="MBK0403712.1"/>
    <property type="molecule type" value="Genomic_DNA"/>
</dbReference>